<evidence type="ECO:0000313" key="2">
    <source>
        <dbReference type="Proteomes" id="UP001333110"/>
    </source>
</evidence>
<reference evidence="1 2" key="1">
    <citation type="journal article" date="2023" name="J. Hered.">
        <title>Chromosome-level genome of the wood stork (Mycteria americana) provides insight into avian chromosome evolution.</title>
        <authorList>
            <person name="Flamio R. Jr."/>
            <person name="Ramstad K.M."/>
        </authorList>
    </citation>
    <scope>NUCLEOTIDE SEQUENCE [LARGE SCALE GENOMIC DNA]</scope>
    <source>
        <strain evidence="1">JAX WOST 10</strain>
    </source>
</reference>
<evidence type="ECO:0000313" key="1">
    <source>
        <dbReference type="EMBL" id="KAK4830593.1"/>
    </source>
</evidence>
<comment type="caution">
    <text evidence="1">The sequence shown here is derived from an EMBL/GenBank/DDBJ whole genome shotgun (WGS) entry which is preliminary data.</text>
</comment>
<dbReference type="AlphaFoldDB" id="A0AAN7NNE4"/>
<gene>
    <name evidence="1" type="ORF">QYF61_012019</name>
</gene>
<protein>
    <submittedName>
        <fullName evidence="1">Uncharacterized protein</fullName>
    </submittedName>
</protein>
<name>A0AAN7NNE4_MYCAM</name>
<keyword evidence="2" id="KW-1185">Reference proteome</keyword>
<sequence>MRPANQFLIHQTVHPSNPYLSNLERRMFHRGLHLTAMTWHALAFMAPSLHNQAAPLYSFQNTCPCFHCLCISFLPFSLTSRSRLIHADLLPSFPDSLQLGIESCCVLWRASLKIYQKGVTYNYNPSFLPHGGGRDMGASALLGTCKYCRKDFGDVLMACFVASSHDYIIQLKEHSATTQDFKVGVKWKQPFHTSLVNSIDINVDHDHLQKGADHACALGRPSMKEEAVPMHVPEKRALGADLLMDFIHSHRYFEVYLLQHGLYPQPQMLRGVPAAAWTSSTATDASRRTLSSMDLSLDHNPFRGIPAAAQT</sequence>
<accession>A0AAN7NNE4</accession>
<organism evidence="1 2">
    <name type="scientific">Mycteria americana</name>
    <name type="common">Wood stork</name>
    <dbReference type="NCBI Taxonomy" id="33587"/>
    <lineage>
        <taxon>Eukaryota</taxon>
        <taxon>Metazoa</taxon>
        <taxon>Chordata</taxon>
        <taxon>Craniata</taxon>
        <taxon>Vertebrata</taxon>
        <taxon>Euteleostomi</taxon>
        <taxon>Archelosauria</taxon>
        <taxon>Archosauria</taxon>
        <taxon>Dinosauria</taxon>
        <taxon>Saurischia</taxon>
        <taxon>Theropoda</taxon>
        <taxon>Coelurosauria</taxon>
        <taxon>Aves</taxon>
        <taxon>Neognathae</taxon>
        <taxon>Neoaves</taxon>
        <taxon>Aequornithes</taxon>
        <taxon>Ciconiiformes</taxon>
        <taxon>Ciconiidae</taxon>
        <taxon>Mycteria</taxon>
    </lineage>
</organism>
<dbReference type="Proteomes" id="UP001333110">
    <property type="component" value="Unassembled WGS sequence"/>
</dbReference>
<proteinExistence type="predicted"/>
<dbReference type="EMBL" id="JAUNZN010000001">
    <property type="protein sequence ID" value="KAK4830593.1"/>
    <property type="molecule type" value="Genomic_DNA"/>
</dbReference>